<keyword evidence="1" id="KW-1133">Transmembrane helix</keyword>
<comment type="caution">
    <text evidence="2">The sequence shown here is derived from an EMBL/GenBank/DDBJ whole genome shotgun (WGS) entry which is preliminary data.</text>
</comment>
<dbReference type="EMBL" id="SJKA01000015">
    <property type="protein sequence ID" value="TCC24422.1"/>
    <property type="molecule type" value="Genomic_DNA"/>
</dbReference>
<dbReference type="RefSeq" id="WP_131294868.1">
    <property type="nucleotide sequence ID" value="NZ_SJKA01000015.1"/>
</dbReference>
<protein>
    <submittedName>
        <fullName evidence="2">Uncharacterized protein</fullName>
    </submittedName>
</protein>
<accession>A0A4R0IAD0</accession>
<sequence length="95" mass="10867">MAKRRRGTKAGDLLVLLWVVVLGVLGYPPHEHLIAWMVLVPAVGLFWVAFLMPTKCTYSTQRDKLCGRGVRGKLRGCRDHGRWRRDTMLARHRAS</sequence>
<keyword evidence="1" id="KW-0812">Transmembrane</keyword>
<gene>
    <name evidence="2" type="ORF">E0H50_32805</name>
</gene>
<proteinExistence type="predicted"/>
<evidence type="ECO:0000313" key="3">
    <source>
        <dbReference type="Proteomes" id="UP000292695"/>
    </source>
</evidence>
<evidence type="ECO:0000313" key="2">
    <source>
        <dbReference type="EMBL" id="TCC24422.1"/>
    </source>
</evidence>
<feature type="transmembrane region" description="Helical" evidence="1">
    <location>
        <begin position="12"/>
        <end position="28"/>
    </location>
</feature>
<keyword evidence="3" id="KW-1185">Reference proteome</keyword>
<organism evidence="2 3">
    <name type="scientific">Kribbella sindirgiensis</name>
    <dbReference type="NCBI Taxonomy" id="1124744"/>
    <lineage>
        <taxon>Bacteria</taxon>
        <taxon>Bacillati</taxon>
        <taxon>Actinomycetota</taxon>
        <taxon>Actinomycetes</taxon>
        <taxon>Propionibacteriales</taxon>
        <taxon>Kribbellaceae</taxon>
        <taxon>Kribbella</taxon>
    </lineage>
</organism>
<dbReference type="AlphaFoldDB" id="A0A4R0IAD0"/>
<feature type="transmembrane region" description="Helical" evidence="1">
    <location>
        <begin position="34"/>
        <end position="52"/>
    </location>
</feature>
<dbReference type="OrthoDB" id="3694551at2"/>
<name>A0A4R0IAD0_9ACTN</name>
<reference evidence="2 3" key="1">
    <citation type="submission" date="2019-02" db="EMBL/GenBank/DDBJ databases">
        <title>Kribbella capetownensis sp. nov. and Kribbella speibonae sp. nov., isolated from soil.</title>
        <authorList>
            <person name="Curtis S.M."/>
            <person name="Norton I."/>
            <person name="Everest G.J."/>
            <person name="Meyers P.R."/>
        </authorList>
    </citation>
    <scope>NUCLEOTIDE SEQUENCE [LARGE SCALE GENOMIC DNA]</scope>
    <source>
        <strain evidence="2 3">DSM 27082</strain>
    </source>
</reference>
<dbReference type="Proteomes" id="UP000292695">
    <property type="component" value="Unassembled WGS sequence"/>
</dbReference>
<evidence type="ECO:0000256" key="1">
    <source>
        <dbReference type="SAM" id="Phobius"/>
    </source>
</evidence>
<keyword evidence="1" id="KW-0472">Membrane</keyword>